<dbReference type="InterPro" id="IPR029058">
    <property type="entry name" value="AB_hydrolase_fold"/>
</dbReference>
<dbReference type="Pfam" id="PF00756">
    <property type="entry name" value="Esterase"/>
    <property type="match status" value="1"/>
</dbReference>
<dbReference type="RefSeq" id="WP_115415486.1">
    <property type="nucleotide sequence ID" value="NZ_CP031357.1"/>
</dbReference>
<dbReference type="AlphaFoldDB" id="A0A345YBJ5"/>
<organism evidence="3 4">
    <name type="scientific">Erythrobacter aureus</name>
    <dbReference type="NCBI Taxonomy" id="2182384"/>
    <lineage>
        <taxon>Bacteria</taxon>
        <taxon>Pseudomonadati</taxon>
        <taxon>Pseudomonadota</taxon>
        <taxon>Alphaproteobacteria</taxon>
        <taxon>Sphingomonadales</taxon>
        <taxon>Erythrobacteraceae</taxon>
        <taxon>Erythrobacter/Porphyrobacter group</taxon>
        <taxon>Erythrobacter</taxon>
    </lineage>
</organism>
<evidence type="ECO:0000256" key="2">
    <source>
        <dbReference type="ARBA" id="ARBA00022801"/>
    </source>
</evidence>
<gene>
    <name evidence="3" type="ORF">DVR09_02215</name>
</gene>
<sequence length="308" mass="33931">MIKPSTIPEKQATSRSGLTALCLSFLLVLEGCAGTLRPASTAIAIGQSHQLYSSHFEEHREINVWLPPGYADSNVQYNAVYLIDGGREQDFHHISGLAQLGVLNGTIEPLIIIGIRTDNRAFELTETAADPRYVRPADRAGGAPKFRRYIADEVIPFVEANYRVGARKAVLGESLAGLFILETFFSQPELFTDYIAISPSLWYDDRALSRASASRMPESMPGSTLFLAMADEGGTMQTGMDEIVAALNAGQPAGLTWMYSDRRETEHHWTIYHNAAHDALKWAFGLPAPDYDLSSEWYMQEGGSPPSE</sequence>
<evidence type="ECO:0000256" key="1">
    <source>
        <dbReference type="ARBA" id="ARBA00005622"/>
    </source>
</evidence>
<dbReference type="InterPro" id="IPR052558">
    <property type="entry name" value="Siderophore_Hydrolase_D"/>
</dbReference>
<dbReference type="OrthoDB" id="5523653at2"/>
<dbReference type="PANTHER" id="PTHR40841">
    <property type="entry name" value="SIDEROPHORE TRIACETYLFUSARININE C ESTERASE"/>
    <property type="match status" value="1"/>
</dbReference>
<dbReference type="Gene3D" id="3.40.50.1820">
    <property type="entry name" value="alpha/beta hydrolase"/>
    <property type="match status" value="1"/>
</dbReference>
<dbReference type="EMBL" id="CP031357">
    <property type="protein sequence ID" value="AXK41297.1"/>
    <property type="molecule type" value="Genomic_DNA"/>
</dbReference>
<reference evidence="4" key="1">
    <citation type="submission" date="2018-07" db="EMBL/GenBank/DDBJ databases">
        <title>Genome sequence of Erythrobacter strain YH-07, an antagonistic bacterium isolated from Yellow Sea.</title>
        <authorList>
            <person name="Tang T."/>
            <person name="Liu Q."/>
            <person name="Sun X."/>
        </authorList>
    </citation>
    <scope>NUCLEOTIDE SEQUENCE [LARGE SCALE GENOMIC DNA]</scope>
    <source>
        <strain evidence="4">YH-07</strain>
    </source>
</reference>
<dbReference type="SUPFAM" id="SSF53474">
    <property type="entry name" value="alpha/beta-Hydrolases"/>
    <property type="match status" value="1"/>
</dbReference>
<proteinExistence type="inferred from homology"/>
<dbReference type="Proteomes" id="UP000254508">
    <property type="component" value="Chromosome"/>
</dbReference>
<accession>A0A345YBJ5</accession>
<comment type="similarity">
    <text evidence="1">Belongs to the esterase D family.</text>
</comment>
<evidence type="ECO:0000313" key="4">
    <source>
        <dbReference type="Proteomes" id="UP000254508"/>
    </source>
</evidence>
<name>A0A345YBJ5_9SPHN</name>
<evidence type="ECO:0000313" key="3">
    <source>
        <dbReference type="EMBL" id="AXK41297.1"/>
    </source>
</evidence>
<protein>
    <submittedName>
        <fullName evidence="3">Alpha/beta hydrolase</fullName>
    </submittedName>
</protein>
<dbReference type="InterPro" id="IPR000801">
    <property type="entry name" value="Esterase-like"/>
</dbReference>
<dbReference type="GO" id="GO:0016788">
    <property type="term" value="F:hydrolase activity, acting on ester bonds"/>
    <property type="evidence" value="ECO:0007669"/>
    <property type="project" value="TreeGrafter"/>
</dbReference>
<dbReference type="KEGG" id="err:DVR09_02215"/>
<dbReference type="PANTHER" id="PTHR40841:SF2">
    <property type="entry name" value="SIDEROPHORE-DEGRADING ESTERASE (EUROFUNG)"/>
    <property type="match status" value="1"/>
</dbReference>
<keyword evidence="2 3" id="KW-0378">Hydrolase</keyword>
<keyword evidence="4" id="KW-1185">Reference proteome</keyword>